<proteinExistence type="predicted"/>
<evidence type="ECO:0000313" key="3">
    <source>
        <dbReference type="Proteomes" id="UP000789739"/>
    </source>
</evidence>
<accession>A0A9N8WKH3</accession>
<keyword evidence="3" id="KW-1185">Reference proteome</keyword>
<feature type="compositionally biased region" description="Polar residues" evidence="1">
    <location>
        <begin position="12"/>
        <end position="30"/>
    </location>
</feature>
<dbReference type="Proteomes" id="UP000789739">
    <property type="component" value="Unassembled WGS sequence"/>
</dbReference>
<evidence type="ECO:0000256" key="1">
    <source>
        <dbReference type="SAM" id="MobiDB-lite"/>
    </source>
</evidence>
<feature type="region of interest" description="Disordered" evidence="1">
    <location>
        <begin position="1"/>
        <end position="39"/>
    </location>
</feature>
<organism evidence="2 3">
    <name type="scientific">Paraglomus brasilianum</name>
    <dbReference type="NCBI Taxonomy" id="144538"/>
    <lineage>
        <taxon>Eukaryota</taxon>
        <taxon>Fungi</taxon>
        <taxon>Fungi incertae sedis</taxon>
        <taxon>Mucoromycota</taxon>
        <taxon>Glomeromycotina</taxon>
        <taxon>Glomeromycetes</taxon>
        <taxon>Paraglomerales</taxon>
        <taxon>Paraglomeraceae</taxon>
        <taxon>Paraglomus</taxon>
    </lineage>
</organism>
<protein>
    <submittedName>
        <fullName evidence="2">76_t:CDS:1</fullName>
    </submittedName>
</protein>
<feature type="compositionally biased region" description="Basic and acidic residues" evidence="1">
    <location>
        <begin position="1"/>
        <end position="11"/>
    </location>
</feature>
<reference evidence="2" key="1">
    <citation type="submission" date="2021-06" db="EMBL/GenBank/DDBJ databases">
        <authorList>
            <person name="Kallberg Y."/>
            <person name="Tangrot J."/>
            <person name="Rosling A."/>
        </authorList>
    </citation>
    <scope>NUCLEOTIDE SEQUENCE</scope>
    <source>
        <strain evidence="2">BR232B</strain>
    </source>
</reference>
<gene>
    <name evidence="2" type="ORF">PBRASI_LOCUS2187</name>
</gene>
<sequence length="134" mass="15101">MARDRLGRNRDVSTSVGNTNIGYSPDSTASGMPPLRPSQEHVSVNQFNAAEVSTFLNRSWKEALNQLYDSSLPEAGKDMAVDKYLVLKFVFYMYLNYSMNGLTQWNLLLEKPVSYKNLEKAWGGKGWAQKGEVN</sequence>
<dbReference type="EMBL" id="CAJVPI010000164">
    <property type="protein sequence ID" value="CAG8492611.1"/>
    <property type="molecule type" value="Genomic_DNA"/>
</dbReference>
<comment type="caution">
    <text evidence="2">The sequence shown here is derived from an EMBL/GenBank/DDBJ whole genome shotgun (WGS) entry which is preliminary data.</text>
</comment>
<name>A0A9N8WKH3_9GLOM</name>
<dbReference type="OrthoDB" id="5598843at2759"/>
<dbReference type="AlphaFoldDB" id="A0A9N8WKH3"/>
<evidence type="ECO:0000313" key="2">
    <source>
        <dbReference type="EMBL" id="CAG8492611.1"/>
    </source>
</evidence>